<dbReference type="Proteomes" id="UP000012589">
    <property type="component" value="Unassembled WGS sequence"/>
</dbReference>
<sequence length="276" mass="30947">MQWTPGLDDLYARRQSMLEKQWISKNLSEGEKAFWQQKEAAFHTPFVYQITDSSDILFRSVMTIGLFVLMAVSICLSGLFSEEHTNRTDQLILCSKHGKGMAYQAKIFAGISFAIGTSLSLSAFAAVLSICIYGTDGFNAMFQLIFAQYSYPLTACQAVLILYGCIIITSVMFSMVVMLLSEILHSNIATLAITFGMLILSMMCSIPSQYRVLAQIWDWLPSGFLTPWNIFDIRPVSAFGHYLTAWQAVPLIYIFASMIIAAIGKPIYRHFQVSGR</sequence>
<dbReference type="eggNOG" id="COG1277">
    <property type="taxonomic scope" value="Bacteria"/>
</dbReference>
<feature type="transmembrane region" description="Helical" evidence="1">
    <location>
        <begin position="56"/>
        <end position="80"/>
    </location>
</feature>
<feature type="transmembrane region" description="Helical" evidence="1">
    <location>
        <begin position="107"/>
        <end position="135"/>
    </location>
</feature>
<keyword evidence="1" id="KW-0472">Membrane</keyword>
<protein>
    <submittedName>
        <fullName evidence="2">Uncharacterized protein</fullName>
    </submittedName>
</protein>
<dbReference type="HOGENOM" id="CLU_1007408_0_0_9"/>
<dbReference type="STRING" id="1235802.C823_04415"/>
<reference evidence="2 3" key="1">
    <citation type="journal article" date="2014" name="Genome Announc.">
        <title>Draft genome sequences of the altered schaedler flora, a defined bacterial community from gnotobiotic mice.</title>
        <authorList>
            <person name="Wannemuehler M.J."/>
            <person name="Overstreet A.M."/>
            <person name="Ward D.V."/>
            <person name="Phillips G.J."/>
        </authorList>
    </citation>
    <scope>NUCLEOTIDE SEQUENCE [LARGE SCALE GENOMIC DNA]</scope>
    <source>
        <strain evidence="2 3">ASF492</strain>
    </source>
</reference>
<name>N2A589_9FIRM</name>
<evidence type="ECO:0000256" key="1">
    <source>
        <dbReference type="SAM" id="Phobius"/>
    </source>
</evidence>
<dbReference type="PATRIC" id="fig|1235802.3.peg.4692"/>
<dbReference type="AlphaFoldDB" id="N2A589"/>
<accession>N2A589</accession>
<comment type="caution">
    <text evidence="2">The sequence shown here is derived from an EMBL/GenBank/DDBJ whole genome shotgun (WGS) entry which is preliminary data.</text>
</comment>
<dbReference type="EMBL" id="AQFT01000129">
    <property type="protein sequence ID" value="EMZ21598.1"/>
    <property type="molecule type" value="Genomic_DNA"/>
</dbReference>
<evidence type="ECO:0000313" key="2">
    <source>
        <dbReference type="EMBL" id="EMZ21598.1"/>
    </source>
</evidence>
<organism evidence="2 3">
    <name type="scientific">Eubacterium plexicaudatum ASF492</name>
    <dbReference type="NCBI Taxonomy" id="1235802"/>
    <lineage>
        <taxon>Bacteria</taxon>
        <taxon>Bacillati</taxon>
        <taxon>Bacillota</taxon>
        <taxon>Clostridia</taxon>
        <taxon>Eubacteriales</taxon>
        <taxon>Eubacteriaceae</taxon>
        <taxon>Eubacterium</taxon>
    </lineage>
</organism>
<feature type="transmembrane region" description="Helical" evidence="1">
    <location>
        <begin position="160"/>
        <end position="181"/>
    </location>
</feature>
<feature type="transmembrane region" description="Helical" evidence="1">
    <location>
        <begin position="245"/>
        <end position="268"/>
    </location>
</feature>
<evidence type="ECO:0000313" key="3">
    <source>
        <dbReference type="Proteomes" id="UP000012589"/>
    </source>
</evidence>
<feature type="transmembrane region" description="Helical" evidence="1">
    <location>
        <begin position="188"/>
        <end position="210"/>
    </location>
</feature>
<gene>
    <name evidence="2" type="ORF">C823_04415</name>
</gene>
<proteinExistence type="predicted"/>
<keyword evidence="3" id="KW-1185">Reference proteome</keyword>
<keyword evidence="1" id="KW-1133">Transmembrane helix</keyword>
<keyword evidence="1" id="KW-0812">Transmembrane</keyword>